<comment type="function">
    <text evidence="12">NDH-1 shuttles electrons from NADH, via FMN and iron-sulfur (Fe-S) centers, to quinones in the respiratory chain. The immediate electron acceptor for the enzyme in this species is believed to be ubiquinone. Couples the redox reaction to proton translocation (for every two electrons transferred, four hydrogen ions are translocated across the cytoplasmic membrane), and thus conserves the redox energy in a proton gradient.</text>
</comment>
<accession>A0A7C6A727</accession>
<reference evidence="14" key="1">
    <citation type="journal article" date="2020" name="mSystems">
        <title>Genome- and Community-Level Interaction Insights into Carbon Utilization and Element Cycling Functions of Hydrothermarchaeota in Hydrothermal Sediment.</title>
        <authorList>
            <person name="Zhou Z."/>
            <person name="Liu Y."/>
            <person name="Xu W."/>
            <person name="Pan J."/>
            <person name="Luo Z.H."/>
            <person name="Li M."/>
        </authorList>
    </citation>
    <scope>NUCLEOTIDE SEQUENCE [LARGE SCALE GENOMIC DNA]</scope>
    <source>
        <strain evidence="14">SpSt-1135</strain>
    </source>
</reference>
<feature type="domain" description="4Fe-4S ferredoxin-type" evidence="13">
    <location>
        <begin position="42"/>
        <end position="73"/>
    </location>
</feature>
<dbReference type="PANTHER" id="PTHR10849">
    <property type="entry name" value="NADH DEHYDROGENASE UBIQUINONE IRON-SULFUR PROTEIN 8, MITOCHONDRIAL"/>
    <property type="match status" value="1"/>
</dbReference>
<dbReference type="EC" id="7.1.1.-" evidence="12"/>
<comment type="caution">
    <text evidence="14">The sequence shown here is derived from an EMBL/GenBank/DDBJ whole genome shotgun (WGS) entry which is preliminary data.</text>
</comment>
<comment type="subunit">
    <text evidence="12">NDH-1 is composed of 14 different subunits. Subunits NuoA, H, J, K, L, M, N constitute the membrane sector of the complex.</text>
</comment>
<evidence type="ECO:0000259" key="13">
    <source>
        <dbReference type="PROSITE" id="PS51379"/>
    </source>
</evidence>
<dbReference type="InterPro" id="IPR017900">
    <property type="entry name" value="4Fe4S_Fe_S_CS"/>
</dbReference>
<dbReference type="Pfam" id="PF12838">
    <property type="entry name" value="Fer4_7"/>
    <property type="match status" value="1"/>
</dbReference>
<dbReference type="PROSITE" id="PS00198">
    <property type="entry name" value="4FE4S_FER_1"/>
    <property type="match status" value="2"/>
</dbReference>
<dbReference type="GO" id="GO:0048038">
    <property type="term" value="F:quinone binding"/>
    <property type="evidence" value="ECO:0007669"/>
    <property type="project" value="UniProtKB-KW"/>
</dbReference>
<evidence type="ECO:0000256" key="4">
    <source>
        <dbReference type="ARBA" id="ARBA00022723"/>
    </source>
</evidence>
<dbReference type="AlphaFoldDB" id="A0A7C6A727"/>
<evidence type="ECO:0000256" key="6">
    <source>
        <dbReference type="ARBA" id="ARBA00022967"/>
    </source>
</evidence>
<keyword evidence="1 12" id="KW-1003">Cell membrane</keyword>
<keyword evidence="7 12" id="KW-0408">Iron</keyword>
<evidence type="ECO:0000256" key="8">
    <source>
        <dbReference type="ARBA" id="ARBA00023014"/>
    </source>
</evidence>
<feature type="binding site" evidence="12">
    <location>
        <position position="56"/>
    </location>
    <ligand>
        <name>[4Fe-4S] cluster</name>
        <dbReference type="ChEBI" id="CHEBI:49883"/>
        <label>1</label>
    </ligand>
</feature>
<evidence type="ECO:0000256" key="12">
    <source>
        <dbReference type="HAMAP-Rule" id="MF_01351"/>
    </source>
</evidence>
<evidence type="ECO:0000256" key="11">
    <source>
        <dbReference type="ARBA" id="ARBA00023136"/>
    </source>
</evidence>
<feature type="binding site" evidence="12">
    <location>
        <position position="95"/>
    </location>
    <ligand>
        <name>[4Fe-4S] cluster</name>
        <dbReference type="ChEBI" id="CHEBI:49883"/>
        <label>2</label>
    </ligand>
</feature>
<keyword evidence="2 12" id="KW-0004">4Fe-4S</keyword>
<dbReference type="EMBL" id="DRZX01000032">
    <property type="protein sequence ID" value="HHS48377.1"/>
    <property type="molecule type" value="Genomic_DNA"/>
</dbReference>
<keyword evidence="3 12" id="KW-0874">Quinone</keyword>
<dbReference type="InterPro" id="IPR010226">
    <property type="entry name" value="NADH_quinone_OxRdtase_chainI"/>
</dbReference>
<evidence type="ECO:0000256" key="5">
    <source>
        <dbReference type="ARBA" id="ARBA00022737"/>
    </source>
</evidence>
<feature type="binding site" evidence="12">
    <location>
        <position position="53"/>
    </location>
    <ligand>
        <name>[4Fe-4S] cluster</name>
        <dbReference type="ChEBI" id="CHEBI:49883"/>
        <label>1</label>
    </ligand>
</feature>
<dbReference type="GO" id="GO:0005886">
    <property type="term" value="C:plasma membrane"/>
    <property type="evidence" value="ECO:0007669"/>
    <property type="project" value="UniProtKB-SubCell"/>
</dbReference>
<proteinExistence type="inferred from homology"/>
<keyword evidence="10 12" id="KW-0830">Ubiquinone</keyword>
<dbReference type="HAMAP" id="MF_01351">
    <property type="entry name" value="NDH1_NuoI"/>
    <property type="match status" value="1"/>
</dbReference>
<evidence type="ECO:0000256" key="9">
    <source>
        <dbReference type="ARBA" id="ARBA00023027"/>
    </source>
</evidence>
<evidence type="ECO:0000256" key="3">
    <source>
        <dbReference type="ARBA" id="ARBA00022719"/>
    </source>
</evidence>
<dbReference type="PANTHER" id="PTHR10849:SF24">
    <property type="entry name" value="NADH-QUINONE OXIDOREDUCTASE SUBUNIT I 2"/>
    <property type="match status" value="1"/>
</dbReference>
<feature type="domain" description="4Fe-4S ferredoxin-type" evidence="13">
    <location>
        <begin position="83"/>
        <end position="112"/>
    </location>
</feature>
<keyword evidence="6 12" id="KW-1278">Translocase</keyword>
<keyword evidence="11 12" id="KW-0472">Membrane</keyword>
<comment type="subcellular location">
    <subcellularLocation>
        <location evidence="12">Cell membrane</location>
        <topology evidence="12">Peripheral membrane protein</topology>
    </subcellularLocation>
</comment>
<name>A0A7C6A727_DESAE</name>
<dbReference type="GO" id="GO:0050136">
    <property type="term" value="F:NADH dehydrogenase (quinone) (non-electrogenic) activity"/>
    <property type="evidence" value="ECO:0007669"/>
    <property type="project" value="UniProtKB-UniRule"/>
</dbReference>
<comment type="cofactor">
    <cofactor evidence="12">
        <name>[4Fe-4S] cluster</name>
        <dbReference type="ChEBI" id="CHEBI:49883"/>
    </cofactor>
    <text evidence="12">Binds 2 [4Fe-4S] clusters per subunit.</text>
</comment>
<evidence type="ECO:0000313" key="14">
    <source>
        <dbReference type="EMBL" id="HHS48377.1"/>
    </source>
</evidence>
<gene>
    <name evidence="12" type="primary">nuoI</name>
    <name evidence="14" type="ORF">ENM99_00680</name>
</gene>
<feature type="binding site" evidence="12">
    <location>
        <position position="98"/>
    </location>
    <ligand>
        <name>[4Fe-4S] cluster</name>
        <dbReference type="ChEBI" id="CHEBI:49883"/>
        <label>2</label>
    </ligand>
</feature>
<evidence type="ECO:0000256" key="7">
    <source>
        <dbReference type="ARBA" id="ARBA00023004"/>
    </source>
</evidence>
<dbReference type="Gene3D" id="3.30.70.3270">
    <property type="match status" value="1"/>
</dbReference>
<protein>
    <recommendedName>
        <fullName evidence="12">NADH-quinone oxidoreductase subunit I</fullName>
        <ecNumber evidence="12">7.1.1.-</ecNumber>
    </recommendedName>
    <alternativeName>
        <fullName evidence="12">NADH dehydrogenase I subunit I</fullName>
    </alternativeName>
    <alternativeName>
        <fullName evidence="12">NDH-1 subunit I</fullName>
    </alternativeName>
</protein>
<keyword evidence="5" id="KW-0677">Repeat</keyword>
<dbReference type="PROSITE" id="PS51379">
    <property type="entry name" value="4FE4S_FER_2"/>
    <property type="match status" value="2"/>
</dbReference>
<feature type="binding site" evidence="12">
    <location>
        <position position="63"/>
    </location>
    <ligand>
        <name>[4Fe-4S] cluster</name>
        <dbReference type="ChEBI" id="CHEBI:49883"/>
        <label>2</label>
    </ligand>
</feature>
<keyword evidence="8 12" id="KW-0411">Iron-sulfur</keyword>
<dbReference type="GO" id="GO:0005506">
    <property type="term" value="F:iron ion binding"/>
    <property type="evidence" value="ECO:0007669"/>
    <property type="project" value="UniProtKB-UniRule"/>
</dbReference>
<sequence>MFNDLRKGLSVTLKYLFTHPVTCQYPTQRLNVPERGRWLHALNLYEDSQKIKCIDCGLCEEVCPSKCIEIIPKENEDHTKSPAIYNIDLGRCCFCGLCVEVCPELAISMSDKYELADYDREKFIYTKEDLIKVGLEYNKKLQEKEGEL</sequence>
<keyword evidence="9 12" id="KW-0520">NAD</keyword>
<dbReference type="GO" id="GO:0051539">
    <property type="term" value="F:4 iron, 4 sulfur cluster binding"/>
    <property type="evidence" value="ECO:0007669"/>
    <property type="project" value="UniProtKB-KW"/>
</dbReference>
<organism evidence="14">
    <name type="scientific">Desulfurella acetivorans</name>
    <dbReference type="NCBI Taxonomy" id="33002"/>
    <lineage>
        <taxon>Bacteria</taxon>
        <taxon>Pseudomonadati</taxon>
        <taxon>Campylobacterota</taxon>
        <taxon>Desulfurellia</taxon>
        <taxon>Desulfurellales</taxon>
        <taxon>Desulfurellaceae</taxon>
        <taxon>Desulfurella</taxon>
    </lineage>
</organism>
<keyword evidence="4 12" id="KW-0479">Metal-binding</keyword>
<dbReference type="SUPFAM" id="SSF54862">
    <property type="entry name" value="4Fe-4S ferredoxins"/>
    <property type="match status" value="1"/>
</dbReference>
<evidence type="ECO:0000256" key="2">
    <source>
        <dbReference type="ARBA" id="ARBA00022485"/>
    </source>
</evidence>
<dbReference type="NCBIfam" id="TIGR01971">
    <property type="entry name" value="NuoI"/>
    <property type="match status" value="1"/>
</dbReference>
<feature type="binding site" evidence="12">
    <location>
        <position position="102"/>
    </location>
    <ligand>
        <name>[4Fe-4S] cluster</name>
        <dbReference type="ChEBI" id="CHEBI:49883"/>
        <label>1</label>
    </ligand>
</feature>
<comment type="catalytic activity">
    <reaction evidence="12">
        <text>a quinone + NADH + 5 H(+)(in) = a quinol + NAD(+) + 4 H(+)(out)</text>
        <dbReference type="Rhea" id="RHEA:57888"/>
        <dbReference type="ChEBI" id="CHEBI:15378"/>
        <dbReference type="ChEBI" id="CHEBI:24646"/>
        <dbReference type="ChEBI" id="CHEBI:57540"/>
        <dbReference type="ChEBI" id="CHEBI:57945"/>
        <dbReference type="ChEBI" id="CHEBI:132124"/>
    </reaction>
</comment>
<evidence type="ECO:0000256" key="1">
    <source>
        <dbReference type="ARBA" id="ARBA00022475"/>
    </source>
</evidence>
<evidence type="ECO:0000256" key="10">
    <source>
        <dbReference type="ARBA" id="ARBA00023075"/>
    </source>
</evidence>
<feature type="binding site" evidence="12">
    <location>
        <position position="92"/>
    </location>
    <ligand>
        <name>[4Fe-4S] cluster</name>
        <dbReference type="ChEBI" id="CHEBI:49883"/>
        <label>2</label>
    </ligand>
</feature>
<feature type="binding site" evidence="12">
    <location>
        <position position="59"/>
    </location>
    <ligand>
        <name>[4Fe-4S] cluster</name>
        <dbReference type="ChEBI" id="CHEBI:49883"/>
        <label>1</label>
    </ligand>
</feature>
<dbReference type="Proteomes" id="UP000886400">
    <property type="component" value="Unassembled WGS sequence"/>
</dbReference>
<comment type="similarity">
    <text evidence="12">Belongs to the complex I 23 kDa subunit family.</text>
</comment>
<dbReference type="InterPro" id="IPR017896">
    <property type="entry name" value="4Fe4S_Fe-S-bd"/>
</dbReference>